<dbReference type="OrthoDB" id="7025041at2"/>
<dbReference type="KEGG" id="adv:DJ533_15495"/>
<evidence type="ECO:0000256" key="2">
    <source>
        <dbReference type="ARBA" id="ARBA00022448"/>
    </source>
</evidence>
<keyword evidence="6" id="KW-0449">Lipoprotein</keyword>
<evidence type="ECO:0000256" key="4">
    <source>
        <dbReference type="ARBA" id="ARBA00022927"/>
    </source>
</evidence>
<dbReference type="CDD" id="cd16325">
    <property type="entry name" value="LolA"/>
    <property type="match status" value="1"/>
</dbReference>
<organism evidence="6 7">
    <name type="scientific">Acinetobacter defluvii</name>
    <dbReference type="NCBI Taxonomy" id="1871111"/>
    <lineage>
        <taxon>Bacteria</taxon>
        <taxon>Pseudomonadati</taxon>
        <taxon>Pseudomonadota</taxon>
        <taxon>Gammaproteobacteria</taxon>
        <taxon>Moraxellales</taxon>
        <taxon>Moraxellaceae</taxon>
        <taxon>Acinetobacter</taxon>
    </lineage>
</organism>
<comment type="subunit">
    <text evidence="1">Monomer.</text>
</comment>
<sequence length="209" mass="23264">MRKFLLSCACAAMACMTFSTASFAQNTQVSQIFTQLSATPIVRAHFQQQKSLASLNKTFVSNGTVLFSKQNGVLWQIQNPVQASLIVTPKKLVQKTQRTFSQIEIDKSPYGSVATLFLQLMSGNEAALVKNFNVVSANYSPTQWNVTLTPKSSLFKKLFVRVDAQGQRFVDRIVITEKANNATRIQFSQHTTQPVQMMASEDALFKLAK</sequence>
<keyword evidence="7" id="KW-1185">Reference proteome</keyword>
<gene>
    <name evidence="6" type="ORF">DJ533_15495</name>
</gene>
<evidence type="ECO:0000313" key="6">
    <source>
        <dbReference type="EMBL" id="AWL30549.1"/>
    </source>
</evidence>
<dbReference type="InterPro" id="IPR029046">
    <property type="entry name" value="LolA/LolB/LppX"/>
</dbReference>
<dbReference type="GO" id="GO:0015031">
    <property type="term" value="P:protein transport"/>
    <property type="evidence" value="ECO:0007669"/>
    <property type="project" value="UniProtKB-KW"/>
</dbReference>
<evidence type="ECO:0000256" key="1">
    <source>
        <dbReference type="ARBA" id="ARBA00011245"/>
    </source>
</evidence>
<dbReference type="InterPro" id="IPR004564">
    <property type="entry name" value="OM_lipoprot_carrier_LolA-like"/>
</dbReference>
<evidence type="ECO:0000256" key="3">
    <source>
        <dbReference type="ARBA" id="ARBA00022729"/>
    </source>
</evidence>
<reference evidence="6" key="1">
    <citation type="submission" date="2019-08" db="EMBL/GenBank/DDBJ databases">
        <title>The complete genome of Acinetobacter defluvii strain WCHAD010030.</title>
        <authorList>
            <person name="Hu Y."/>
            <person name="Qin J."/>
            <person name="Feng Y."/>
            <person name="Zong Z."/>
        </authorList>
    </citation>
    <scope>NUCLEOTIDE SEQUENCE</scope>
    <source>
        <strain evidence="6">WCHA30</strain>
    </source>
</reference>
<keyword evidence="2" id="KW-0813">Transport</keyword>
<dbReference type="PANTHER" id="PTHR35869:SF1">
    <property type="entry name" value="OUTER-MEMBRANE LIPOPROTEIN CARRIER PROTEIN"/>
    <property type="match status" value="1"/>
</dbReference>
<keyword evidence="3 5" id="KW-0732">Signal</keyword>
<evidence type="ECO:0000256" key="5">
    <source>
        <dbReference type="SAM" id="SignalP"/>
    </source>
</evidence>
<dbReference type="PROSITE" id="PS51257">
    <property type="entry name" value="PROKAR_LIPOPROTEIN"/>
    <property type="match status" value="1"/>
</dbReference>
<dbReference type="Pfam" id="PF03548">
    <property type="entry name" value="LolA"/>
    <property type="match status" value="1"/>
</dbReference>
<feature type="chain" id="PRO_5015436493" evidence="5">
    <location>
        <begin position="25"/>
        <end position="209"/>
    </location>
</feature>
<dbReference type="PANTHER" id="PTHR35869">
    <property type="entry name" value="OUTER-MEMBRANE LIPOPROTEIN CARRIER PROTEIN"/>
    <property type="match status" value="1"/>
</dbReference>
<name>A0A2S2FI12_9GAMM</name>
<proteinExistence type="predicted"/>
<dbReference type="Gene3D" id="2.50.20.10">
    <property type="entry name" value="Lipoprotein localisation LolA/LolB/LppX"/>
    <property type="match status" value="1"/>
</dbReference>
<accession>A0A2S2FI12</accession>
<dbReference type="Proteomes" id="UP000245977">
    <property type="component" value="Chromosome"/>
</dbReference>
<dbReference type="AlphaFoldDB" id="A0A2S2FI12"/>
<dbReference type="EMBL" id="CP029397">
    <property type="protein sequence ID" value="AWL30549.1"/>
    <property type="molecule type" value="Genomic_DNA"/>
</dbReference>
<dbReference type="SUPFAM" id="SSF89392">
    <property type="entry name" value="Prokaryotic lipoproteins and lipoprotein localization factors"/>
    <property type="match status" value="1"/>
</dbReference>
<keyword evidence="4" id="KW-0653">Protein transport</keyword>
<protein>
    <submittedName>
        <fullName evidence="6">Outer membrane lipoprotein carrier protein LolA</fullName>
    </submittedName>
</protein>
<dbReference type="STRING" id="1871111.GCA_001704615_00527"/>
<feature type="signal peptide" evidence="5">
    <location>
        <begin position="1"/>
        <end position="24"/>
    </location>
</feature>
<evidence type="ECO:0000313" key="7">
    <source>
        <dbReference type="Proteomes" id="UP000245977"/>
    </source>
</evidence>